<dbReference type="Proteomes" id="UP000198942">
    <property type="component" value="Unassembled WGS sequence"/>
</dbReference>
<dbReference type="AlphaFoldDB" id="A0A1H8HI46"/>
<feature type="transmembrane region" description="Helical" evidence="1">
    <location>
        <begin position="20"/>
        <end position="43"/>
    </location>
</feature>
<proteinExistence type="predicted"/>
<organism evidence="2 3">
    <name type="scientific">Mucilaginibacter gossypiicola</name>
    <dbReference type="NCBI Taxonomy" id="551995"/>
    <lineage>
        <taxon>Bacteria</taxon>
        <taxon>Pseudomonadati</taxon>
        <taxon>Bacteroidota</taxon>
        <taxon>Sphingobacteriia</taxon>
        <taxon>Sphingobacteriales</taxon>
        <taxon>Sphingobacteriaceae</taxon>
        <taxon>Mucilaginibacter</taxon>
    </lineage>
</organism>
<evidence type="ECO:0000313" key="2">
    <source>
        <dbReference type="EMBL" id="SEN55901.1"/>
    </source>
</evidence>
<keyword evidence="1" id="KW-0812">Transmembrane</keyword>
<sequence>MPNLAKSYQTITIMEKLTILRMFFCFPLVGLLVPDAGILLSNYPGHVPLMHVVIETALLVCIALCTVAIAYGKRRNQDQTNEASFS</sequence>
<name>A0A1H8HI46_9SPHI</name>
<dbReference type="STRING" id="551995.SAMN05192574_103517"/>
<feature type="transmembrane region" description="Helical" evidence="1">
    <location>
        <begin position="49"/>
        <end position="71"/>
    </location>
</feature>
<keyword evidence="1" id="KW-0472">Membrane</keyword>
<protein>
    <submittedName>
        <fullName evidence="2">Uncharacterized protein</fullName>
    </submittedName>
</protein>
<gene>
    <name evidence="2" type="ORF">SAMN05192574_103517</name>
</gene>
<evidence type="ECO:0000256" key="1">
    <source>
        <dbReference type="SAM" id="Phobius"/>
    </source>
</evidence>
<accession>A0A1H8HI46</accession>
<reference evidence="3" key="1">
    <citation type="submission" date="2016-10" db="EMBL/GenBank/DDBJ databases">
        <authorList>
            <person name="Varghese N."/>
            <person name="Submissions S."/>
        </authorList>
    </citation>
    <scope>NUCLEOTIDE SEQUENCE [LARGE SCALE GENOMIC DNA]</scope>
    <source>
        <strain evidence="3">Gh-48</strain>
    </source>
</reference>
<keyword evidence="3" id="KW-1185">Reference proteome</keyword>
<keyword evidence="1" id="KW-1133">Transmembrane helix</keyword>
<dbReference type="EMBL" id="FOCL01000003">
    <property type="protein sequence ID" value="SEN55901.1"/>
    <property type="molecule type" value="Genomic_DNA"/>
</dbReference>
<evidence type="ECO:0000313" key="3">
    <source>
        <dbReference type="Proteomes" id="UP000198942"/>
    </source>
</evidence>